<feature type="compositionally biased region" description="Basic and acidic residues" evidence="1">
    <location>
        <begin position="80"/>
        <end position="94"/>
    </location>
</feature>
<accession>A0AAD7EGG8</accession>
<feature type="signal peptide" evidence="2">
    <location>
        <begin position="1"/>
        <end position="21"/>
    </location>
</feature>
<comment type="caution">
    <text evidence="3">The sequence shown here is derived from an EMBL/GenBank/DDBJ whole genome shotgun (WGS) entry which is preliminary data.</text>
</comment>
<protein>
    <submittedName>
        <fullName evidence="3">Uncharacterized protein</fullName>
    </submittedName>
</protein>
<evidence type="ECO:0000313" key="3">
    <source>
        <dbReference type="EMBL" id="KAJ7319252.1"/>
    </source>
</evidence>
<proteinExistence type="predicted"/>
<dbReference type="Proteomes" id="UP001218218">
    <property type="component" value="Unassembled WGS sequence"/>
</dbReference>
<evidence type="ECO:0000256" key="2">
    <source>
        <dbReference type="SAM" id="SignalP"/>
    </source>
</evidence>
<feature type="compositionally biased region" description="Polar residues" evidence="1">
    <location>
        <begin position="98"/>
        <end position="107"/>
    </location>
</feature>
<sequence length="107" mass="12077">MVLMYLFTVLLIGINWQRRESEREDPLAVLACDDACGGGVFLREGARLRLRRETNSPRLNIRCFGWSDMGAVNFTPLDSVDAREPGNRQQKMWEEGESMSNGKTAAP</sequence>
<evidence type="ECO:0000313" key="4">
    <source>
        <dbReference type="Proteomes" id="UP001218218"/>
    </source>
</evidence>
<keyword evidence="4" id="KW-1185">Reference proteome</keyword>
<reference evidence="3" key="1">
    <citation type="submission" date="2023-03" db="EMBL/GenBank/DDBJ databases">
        <title>Massive genome expansion in bonnet fungi (Mycena s.s.) driven by repeated elements and novel gene families across ecological guilds.</title>
        <authorList>
            <consortium name="Lawrence Berkeley National Laboratory"/>
            <person name="Harder C.B."/>
            <person name="Miyauchi S."/>
            <person name="Viragh M."/>
            <person name="Kuo A."/>
            <person name="Thoen E."/>
            <person name="Andreopoulos B."/>
            <person name="Lu D."/>
            <person name="Skrede I."/>
            <person name="Drula E."/>
            <person name="Henrissat B."/>
            <person name="Morin E."/>
            <person name="Kohler A."/>
            <person name="Barry K."/>
            <person name="LaButti K."/>
            <person name="Morin E."/>
            <person name="Salamov A."/>
            <person name="Lipzen A."/>
            <person name="Mereny Z."/>
            <person name="Hegedus B."/>
            <person name="Baldrian P."/>
            <person name="Stursova M."/>
            <person name="Weitz H."/>
            <person name="Taylor A."/>
            <person name="Grigoriev I.V."/>
            <person name="Nagy L.G."/>
            <person name="Martin F."/>
            <person name="Kauserud H."/>
        </authorList>
    </citation>
    <scope>NUCLEOTIDE SEQUENCE</scope>
    <source>
        <strain evidence="3">CBHHK002</strain>
    </source>
</reference>
<dbReference type="EMBL" id="JARIHO010000054">
    <property type="protein sequence ID" value="KAJ7319252.1"/>
    <property type="molecule type" value="Genomic_DNA"/>
</dbReference>
<organism evidence="3 4">
    <name type="scientific">Mycena albidolilacea</name>
    <dbReference type="NCBI Taxonomy" id="1033008"/>
    <lineage>
        <taxon>Eukaryota</taxon>
        <taxon>Fungi</taxon>
        <taxon>Dikarya</taxon>
        <taxon>Basidiomycota</taxon>
        <taxon>Agaricomycotina</taxon>
        <taxon>Agaricomycetes</taxon>
        <taxon>Agaricomycetidae</taxon>
        <taxon>Agaricales</taxon>
        <taxon>Marasmiineae</taxon>
        <taxon>Mycenaceae</taxon>
        <taxon>Mycena</taxon>
    </lineage>
</organism>
<evidence type="ECO:0000256" key="1">
    <source>
        <dbReference type="SAM" id="MobiDB-lite"/>
    </source>
</evidence>
<feature type="region of interest" description="Disordered" evidence="1">
    <location>
        <begin position="77"/>
        <end position="107"/>
    </location>
</feature>
<gene>
    <name evidence="3" type="ORF">DFH08DRAFT_819200</name>
</gene>
<keyword evidence="2" id="KW-0732">Signal</keyword>
<feature type="chain" id="PRO_5042185046" evidence="2">
    <location>
        <begin position="22"/>
        <end position="107"/>
    </location>
</feature>
<name>A0AAD7EGG8_9AGAR</name>
<dbReference type="AlphaFoldDB" id="A0AAD7EGG8"/>